<reference evidence="2" key="2">
    <citation type="submission" date="2025-08" db="UniProtKB">
        <authorList>
            <consortium name="Ensembl"/>
        </authorList>
    </citation>
    <scope>IDENTIFICATION</scope>
</reference>
<dbReference type="AlphaFoldDB" id="A0AAY5EDG6"/>
<reference evidence="2" key="3">
    <citation type="submission" date="2025-09" db="UniProtKB">
        <authorList>
            <consortium name="Ensembl"/>
        </authorList>
    </citation>
    <scope>IDENTIFICATION</scope>
</reference>
<sequence>MRAPAFVDVLDGEAAAQGEVVQQRVEHRAQVEEGVSHRLQHGIHCQVVPRPHRLGNSCCHQTACLVGHPAHKQHADDQHWAGRHTHNANTHTDIPENI</sequence>
<keyword evidence="3" id="KW-1185">Reference proteome</keyword>
<evidence type="ECO:0000313" key="3">
    <source>
        <dbReference type="Proteomes" id="UP000314983"/>
    </source>
</evidence>
<evidence type="ECO:0000313" key="2">
    <source>
        <dbReference type="Ensembl" id="ENSEEEP00000054594.1"/>
    </source>
</evidence>
<evidence type="ECO:0000256" key="1">
    <source>
        <dbReference type="SAM" id="MobiDB-lite"/>
    </source>
</evidence>
<dbReference type="Ensembl" id="ENSEEET00000056762.1">
    <property type="protein sequence ID" value="ENSEEEP00000054594.1"/>
    <property type="gene ID" value="ENSEEEG00000028677.1"/>
</dbReference>
<protein>
    <submittedName>
        <fullName evidence="2">Uncharacterized protein</fullName>
    </submittedName>
</protein>
<reference evidence="2 3" key="1">
    <citation type="submission" date="2020-05" db="EMBL/GenBank/DDBJ databases">
        <title>Electrophorus electricus (electric eel) genome, fEleEle1, primary haplotype.</title>
        <authorList>
            <person name="Myers G."/>
            <person name="Meyer A."/>
            <person name="Fedrigo O."/>
            <person name="Formenti G."/>
            <person name="Rhie A."/>
            <person name="Tracey A."/>
            <person name="Sims Y."/>
            <person name="Jarvis E.D."/>
        </authorList>
    </citation>
    <scope>NUCLEOTIDE SEQUENCE [LARGE SCALE GENOMIC DNA]</scope>
</reference>
<organism evidence="2 3">
    <name type="scientific">Electrophorus electricus</name>
    <name type="common">Electric eel</name>
    <name type="synonym">Gymnotus electricus</name>
    <dbReference type="NCBI Taxonomy" id="8005"/>
    <lineage>
        <taxon>Eukaryota</taxon>
        <taxon>Metazoa</taxon>
        <taxon>Chordata</taxon>
        <taxon>Craniata</taxon>
        <taxon>Vertebrata</taxon>
        <taxon>Euteleostomi</taxon>
        <taxon>Actinopterygii</taxon>
        <taxon>Neopterygii</taxon>
        <taxon>Teleostei</taxon>
        <taxon>Ostariophysi</taxon>
        <taxon>Gymnotiformes</taxon>
        <taxon>Gymnotoidei</taxon>
        <taxon>Gymnotidae</taxon>
        <taxon>Electrophorus</taxon>
    </lineage>
</organism>
<feature type="region of interest" description="Disordered" evidence="1">
    <location>
        <begin position="75"/>
        <end position="98"/>
    </location>
</feature>
<proteinExistence type="predicted"/>
<accession>A0AAY5EDG6</accession>
<dbReference type="Proteomes" id="UP000314983">
    <property type="component" value="Chromosome 2"/>
</dbReference>
<dbReference type="GeneTree" id="ENSGT00910000148192"/>
<name>A0AAY5EDG6_ELEEL</name>